<feature type="domain" description="Anaphase-promoting complex subunit 4-like WD40" evidence="1">
    <location>
        <begin position="25"/>
        <end position="110"/>
    </location>
</feature>
<dbReference type="InterPro" id="IPR056358">
    <property type="entry name" value="APC4_C"/>
</dbReference>
<keyword evidence="5" id="KW-1185">Reference proteome</keyword>
<dbReference type="SUPFAM" id="SSF50978">
    <property type="entry name" value="WD40 repeat-like"/>
    <property type="match status" value="1"/>
</dbReference>
<dbReference type="GO" id="GO:0031145">
    <property type="term" value="P:anaphase-promoting complex-dependent catabolic process"/>
    <property type="evidence" value="ECO:0007669"/>
    <property type="project" value="InterPro"/>
</dbReference>
<dbReference type="GO" id="GO:0005680">
    <property type="term" value="C:anaphase-promoting complex"/>
    <property type="evidence" value="ECO:0007669"/>
    <property type="project" value="InterPro"/>
</dbReference>
<gene>
    <name evidence="4" type="ORF">PACLA_8A075582</name>
</gene>
<dbReference type="Gene3D" id="2.130.10.10">
    <property type="entry name" value="YVTN repeat-like/Quinoprotein amine dehydrogenase"/>
    <property type="match status" value="1"/>
</dbReference>
<name>A0A6S7H595_PARCT</name>
<dbReference type="Pfam" id="PF12896">
    <property type="entry name" value="ANAPC4"/>
    <property type="match status" value="1"/>
</dbReference>
<dbReference type="Proteomes" id="UP001152795">
    <property type="component" value="Unassembled WGS sequence"/>
</dbReference>
<dbReference type="Pfam" id="PF12894">
    <property type="entry name" value="ANAPC4_WD40"/>
    <property type="match status" value="1"/>
</dbReference>
<dbReference type="InterPro" id="IPR024789">
    <property type="entry name" value="APC4"/>
</dbReference>
<dbReference type="PANTHER" id="PTHR13260">
    <property type="entry name" value="ANAPHASE PROMOTING COMPLEX SUBUNIT 4 APC4"/>
    <property type="match status" value="1"/>
</dbReference>
<feature type="domain" description="Anaphase-promoting complex subunit 4 long" evidence="2">
    <location>
        <begin position="241"/>
        <end position="439"/>
    </location>
</feature>
<protein>
    <submittedName>
        <fullName evidence="4">Anaphase-promoting complex subunit 4-like</fullName>
    </submittedName>
</protein>
<dbReference type="AlphaFoldDB" id="A0A6S7H595"/>
<feature type="domain" description="Anaphase-promoting complex subunit 4 C-terminal half WD40" evidence="3">
    <location>
        <begin position="624"/>
        <end position="735"/>
    </location>
</feature>
<dbReference type="InterPro" id="IPR036322">
    <property type="entry name" value="WD40_repeat_dom_sf"/>
</dbReference>
<reference evidence="4" key="1">
    <citation type="submission" date="2020-04" db="EMBL/GenBank/DDBJ databases">
        <authorList>
            <person name="Alioto T."/>
            <person name="Alioto T."/>
            <person name="Gomez Garrido J."/>
        </authorList>
    </citation>
    <scope>NUCLEOTIDE SEQUENCE</scope>
    <source>
        <strain evidence="4">A484AB</strain>
    </source>
</reference>
<dbReference type="GO" id="GO:0070979">
    <property type="term" value="P:protein K11-linked ubiquitination"/>
    <property type="evidence" value="ECO:0007669"/>
    <property type="project" value="TreeGrafter"/>
</dbReference>
<dbReference type="OrthoDB" id="2110451at2759"/>
<comment type="caution">
    <text evidence="4">The sequence shown here is derived from an EMBL/GenBank/DDBJ whole genome shotgun (WGS) entry which is preliminary data.</text>
</comment>
<dbReference type="GO" id="GO:0034399">
    <property type="term" value="C:nuclear periphery"/>
    <property type="evidence" value="ECO:0007669"/>
    <property type="project" value="TreeGrafter"/>
</dbReference>
<evidence type="ECO:0000259" key="2">
    <source>
        <dbReference type="Pfam" id="PF12896"/>
    </source>
</evidence>
<evidence type="ECO:0000259" key="3">
    <source>
        <dbReference type="Pfam" id="PF23405"/>
    </source>
</evidence>
<evidence type="ECO:0000313" key="4">
    <source>
        <dbReference type="EMBL" id="CAB4000835.1"/>
    </source>
</evidence>
<evidence type="ECO:0000259" key="1">
    <source>
        <dbReference type="Pfam" id="PF12894"/>
    </source>
</evidence>
<dbReference type="Pfam" id="PF23405">
    <property type="entry name" value="WD40_APC4_C-half"/>
    <property type="match status" value="1"/>
</dbReference>
<dbReference type="EMBL" id="CACRXK020003940">
    <property type="protein sequence ID" value="CAB4000835.1"/>
    <property type="molecule type" value="Genomic_DNA"/>
</dbReference>
<proteinExistence type="predicted"/>
<dbReference type="PANTHER" id="PTHR13260:SF0">
    <property type="entry name" value="ANAPHASE-PROMOTING COMPLEX SUBUNIT 4"/>
    <property type="match status" value="1"/>
</dbReference>
<dbReference type="InterPro" id="IPR015943">
    <property type="entry name" value="WD40/YVTN_repeat-like_dom_sf"/>
</dbReference>
<evidence type="ECO:0000313" key="5">
    <source>
        <dbReference type="Proteomes" id="UP001152795"/>
    </source>
</evidence>
<accession>A0A6S7H595</accession>
<dbReference type="InterPro" id="IPR024977">
    <property type="entry name" value="Apc4-like_WD40_dom"/>
</dbReference>
<organism evidence="4 5">
    <name type="scientific">Paramuricea clavata</name>
    <name type="common">Red gorgonian</name>
    <name type="synonym">Violescent sea-whip</name>
    <dbReference type="NCBI Taxonomy" id="317549"/>
    <lineage>
        <taxon>Eukaryota</taxon>
        <taxon>Metazoa</taxon>
        <taxon>Cnidaria</taxon>
        <taxon>Anthozoa</taxon>
        <taxon>Octocorallia</taxon>
        <taxon>Malacalcyonacea</taxon>
        <taxon>Plexauridae</taxon>
        <taxon>Paramuricea</taxon>
    </lineage>
</organism>
<dbReference type="InterPro" id="IPR024790">
    <property type="entry name" value="APC4_long_dom"/>
</dbReference>
<sequence>MAAGVEEKSFRQLEDVGCPADIFAMKWSPKMDLIAIITGEGSVWLNRLSWQRVWTLRSSDYKAISLAWRPDGKVLALGLDNGRVHLVNVENSECLHEYEVGSKPQFLDWVTTNPPRTSTPGGNSGIFTEQGDTILPRLPHLSGGGSTALSEGKAHDGPWDPKRLKELTGTLSFLVIGDENALVTLLVHGLLPIGRVNVGSLVESSQSCRILSASLDAQVQFLTIVTQTSSSSEFNDGVISVVTFDTKLYSSRSEELEVLSLKYGHISSLLTYLDSTFAAMSEAWEDILLEIDSQLEKYADSLGPDTSVSEEFLTLFTCGTASAELQMFLVNDLTEKGLKKLGKTVESSYSNIQTLALKNLQSGSNALLYHLNDLMGMAKWYERFGILGLSDRMVAECLKILGSLMLKTQELLGVIESALQSFIAFFKWLYLVILQLLDEEVPIFVKQFNQEDVSLVAEFLHCQLGQQEKGKTRFSMERVGQYLKKEPLVFKVDKSENIWVKFLETCPELCNTPCIFTVAAEKSLATLHDELTSSIKTTFEKLIHATEQALSCNLRIPLTICTAGKQEVSQISSEGGSHHWIAIANGESVSEKLHLVRLTAGETAPGVPVTEGVTVGFQGLVMNDDGQPRISVVDFGFYDETTLTLLLRREGTDEDNSSDLLTQFKFSTLEDSQLKRLTTSQDANFNTMLVSLVDGSDAVIQRRNLERMKAVKVAVSGSRKVACVLSTSRTRVKLFDMNADDEEADGTIDELQTSTMSTDSGV</sequence>